<feature type="compositionally biased region" description="Basic and acidic residues" evidence="1">
    <location>
        <begin position="33"/>
        <end position="56"/>
    </location>
</feature>
<feature type="region of interest" description="Disordered" evidence="1">
    <location>
        <begin position="264"/>
        <end position="415"/>
    </location>
</feature>
<feature type="region of interest" description="Disordered" evidence="1">
    <location>
        <begin position="1"/>
        <end position="20"/>
    </location>
</feature>
<dbReference type="EMBL" id="CADCVL010000388">
    <property type="protein sequence ID" value="CAA9496549.1"/>
    <property type="molecule type" value="Genomic_DNA"/>
</dbReference>
<dbReference type="AlphaFoldDB" id="A0A6J4SL13"/>
<feature type="compositionally biased region" description="Basic and acidic residues" evidence="1">
    <location>
        <begin position="333"/>
        <end position="352"/>
    </location>
</feature>
<feature type="non-terminal residue" evidence="2">
    <location>
        <position position="1"/>
    </location>
</feature>
<feature type="compositionally biased region" description="Basic and acidic residues" evidence="1">
    <location>
        <begin position="122"/>
        <end position="133"/>
    </location>
</feature>
<proteinExistence type="predicted"/>
<feature type="compositionally biased region" description="Low complexity" evidence="1">
    <location>
        <begin position="315"/>
        <end position="326"/>
    </location>
</feature>
<gene>
    <name evidence="2" type="ORF">AVDCRST_MAG65-2323</name>
</gene>
<evidence type="ECO:0000256" key="1">
    <source>
        <dbReference type="SAM" id="MobiDB-lite"/>
    </source>
</evidence>
<feature type="compositionally biased region" description="Basic residues" evidence="1">
    <location>
        <begin position="196"/>
        <end position="207"/>
    </location>
</feature>
<sequence>ALTARPGDPPARRPGARSAGLRAALRARRHGDRRASRDAAARRAGDRRHGDDDRLHGVQLPHLRHDGAGRAAARSGAAAGSGGAGSAGVLARAGDRCGPDGRHRRARALARQCHGRLRRGRRGGDDVPADRRAGSAGVHARGLRPGLSARHLGPAHAAGDPRGGTRGQRRARGAVRLRLRLGPRGIGVGHGDRPARHGHRLRPRPGARRVGAAQPRAHPAADAHRRRDRGADDGAAGILPHRVGGPGARWRALARRTPDRLPAVHLPRAGARRAGDRRTDHGRPPAGRRRRGAGAGGGAADDRLVGAGGDRLRRVAAGGRRSAAAPLHRRSRGDRARARDLVAVRADDAGERRRLRPRRDPHRRRRHALPDVGHARGGGRLRAGGAAGARPRLGHRGRLVGPRRPDRRAPADLRGPLRELGVGAHRRACL</sequence>
<feature type="compositionally biased region" description="Low complexity" evidence="1">
    <location>
        <begin position="208"/>
        <end position="218"/>
    </location>
</feature>
<feature type="compositionally biased region" description="Basic residues" evidence="1">
    <location>
        <begin position="353"/>
        <end position="367"/>
    </location>
</feature>
<feature type="compositionally biased region" description="Basic residues" evidence="1">
    <location>
        <begin position="167"/>
        <end position="181"/>
    </location>
</feature>
<feature type="compositionally biased region" description="Gly residues" evidence="1">
    <location>
        <begin position="375"/>
        <end position="387"/>
    </location>
</feature>
<feature type="compositionally biased region" description="Basic and acidic residues" evidence="1">
    <location>
        <begin position="273"/>
        <end position="283"/>
    </location>
</feature>
<evidence type="ECO:0000313" key="2">
    <source>
        <dbReference type="EMBL" id="CAA9496549.1"/>
    </source>
</evidence>
<feature type="non-terminal residue" evidence="2">
    <location>
        <position position="430"/>
    </location>
</feature>
<feature type="region of interest" description="Disordered" evidence="1">
    <location>
        <begin position="26"/>
        <end position="246"/>
    </location>
</feature>
<feature type="compositionally biased region" description="Basic and acidic residues" evidence="1">
    <location>
        <begin position="219"/>
        <end position="232"/>
    </location>
</feature>
<accession>A0A6J4SL13</accession>
<feature type="compositionally biased region" description="Low complexity" evidence="1">
    <location>
        <begin position="69"/>
        <end position="78"/>
    </location>
</feature>
<feature type="compositionally biased region" description="Basic and acidic residues" evidence="1">
    <location>
        <begin position="403"/>
        <end position="415"/>
    </location>
</feature>
<protein>
    <submittedName>
        <fullName evidence="2">DNA-damage-inducible protein F</fullName>
    </submittedName>
</protein>
<reference evidence="2" key="1">
    <citation type="submission" date="2020-02" db="EMBL/GenBank/DDBJ databases">
        <authorList>
            <person name="Meier V. D."/>
        </authorList>
    </citation>
    <scope>NUCLEOTIDE SEQUENCE</scope>
    <source>
        <strain evidence="2">AVDCRST_MAG65</strain>
    </source>
</reference>
<feature type="compositionally biased region" description="Basic residues" evidence="1">
    <location>
        <begin position="102"/>
        <end position="121"/>
    </location>
</feature>
<name>A0A6J4SL13_9ACTN</name>
<organism evidence="2">
    <name type="scientific">uncultured Solirubrobacteraceae bacterium</name>
    <dbReference type="NCBI Taxonomy" id="1162706"/>
    <lineage>
        <taxon>Bacteria</taxon>
        <taxon>Bacillati</taxon>
        <taxon>Actinomycetota</taxon>
        <taxon>Thermoleophilia</taxon>
        <taxon>Solirubrobacterales</taxon>
        <taxon>Solirubrobacteraceae</taxon>
        <taxon>environmental samples</taxon>
    </lineage>
</organism>